<feature type="transmembrane region" description="Helical" evidence="7">
    <location>
        <begin position="46"/>
        <end position="64"/>
    </location>
</feature>
<dbReference type="NCBIfam" id="TIGR01473">
    <property type="entry name" value="cyoE_ctaB"/>
    <property type="match status" value="1"/>
</dbReference>
<dbReference type="EMBL" id="UINC01005184">
    <property type="protein sequence ID" value="SVA19657.1"/>
    <property type="molecule type" value="Genomic_DNA"/>
</dbReference>
<dbReference type="InterPro" id="IPR006369">
    <property type="entry name" value="Protohaem_IX_farnesylTrfase"/>
</dbReference>
<dbReference type="GO" id="GO:0016020">
    <property type="term" value="C:membrane"/>
    <property type="evidence" value="ECO:0007669"/>
    <property type="project" value="UniProtKB-SubCell"/>
</dbReference>
<dbReference type="GO" id="GO:0005739">
    <property type="term" value="C:mitochondrion"/>
    <property type="evidence" value="ECO:0007669"/>
    <property type="project" value="TreeGrafter"/>
</dbReference>
<keyword evidence="5" id="KW-0350">Heme biosynthesis</keyword>
<dbReference type="Pfam" id="PF01040">
    <property type="entry name" value="UbiA"/>
    <property type="match status" value="1"/>
</dbReference>
<evidence type="ECO:0000256" key="3">
    <source>
        <dbReference type="ARBA" id="ARBA00022692"/>
    </source>
</evidence>
<feature type="transmembrane region" description="Helical" evidence="7">
    <location>
        <begin position="113"/>
        <end position="134"/>
    </location>
</feature>
<evidence type="ECO:0000256" key="5">
    <source>
        <dbReference type="ARBA" id="ARBA00023133"/>
    </source>
</evidence>
<dbReference type="GO" id="GO:0008495">
    <property type="term" value="F:protoheme IX farnesyltransferase activity"/>
    <property type="evidence" value="ECO:0007669"/>
    <property type="project" value="InterPro"/>
</dbReference>
<protein>
    <recommendedName>
        <fullName evidence="9">Heme O synthase</fullName>
    </recommendedName>
</protein>
<evidence type="ECO:0000256" key="4">
    <source>
        <dbReference type="ARBA" id="ARBA00022989"/>
    </source>
</evidence>
<accession>A0A381TXF6</accession>
<dbReference type="HAMAP" id="MF_00154">
    <property type="entry name" value="CyoE_CtaB"/>
    <property type="match status" value="1"/>
</dbReference>
<evidence type="ECO:0000256" key="6">
    <source>
        <dbReference type="ARBA" id="ARBA00023136"/>
    </source>
</evidence>
<reference evidence="8" key="1">
    <citation type="submission" date="2018-05" db="EMBL/GenBank/DDBJ databases">
        <authorList>
            <person name="Lanie J.A."/>
            <person name="Ng W.-L."/>
            <person name="Kazmierczak K.M."/>
            <person name="Andrzejewski T.M."/>
            <person name="Davidsen T.M."/>
            <person name="Wayne K.J."/>
            <person name="Tettelin H."/>
            <person name="Glass J.I."/>
            <person name="Rusch D."/>
            <person name="Podicherti R."/>
            <person name="Tsui H.-C.T."/>
            <person name="Winkler M.E."/>
        </authorList>
    </citation>
    <scope>NUCLEOTIDE SEQUENCE</scope>
</reference>
<dbReference type="AlphaFoldDB" id="A0A381TXF6"/>
<feature type="transmembrane region" description="Helical" evidence="7">
    <location>
        <begin position="237"/>
        <end position="257"/>
    </location>
</feature>
<feature type="transmembrane region" description="Helical" evidence="7">
    <location>
        <begin position="295"/>
        <end position="312"/>
    </location>
</feature>
<feature type="transmembrane region" description="Helical" evidence="7">
    <location>
        <begin position="140"/>
        <end position="159"/>
    </location>
</feature>
<keyword evidence="4 7" id="KW-1133">Transmembrane helix</keyword>
<evidence type="ECO:0000256" key="7">
    <source>
        <dbReference type="SAM" id="Phobius"/>
    </source>
</evidence>
<feature type="transmembrane region" description="Helical" evidence="7">
    <location>
        <begin position="166"/>
        <end position="184"/>
    </location>
</feature>
<evidence type="ECO:0008006" key="9">
    <source>
        <dbReference type="Google" id="ProtNLM"/>
    </source>
</evidence>
<organism evidence="8">
    <name type="scientific">marine metagenome</name>
    <dbReference type="NCBI Taxonomy" id="408172"/>
    <lineage>
        <taxon>unclassified sequences</taxon>
        <taxon>metagenomes</taxon>
        <taxon>ecological metagenomes</taxon>
    </lineage>
</organism>
<comment type="subcellular location">
    <subcellularLocation>
        <location evidence="1">Membrane</location>
        <topology evidence="1">Multi-pass membrane protein</topology>
    </subcellularLocation>
</comment>
<dbReference type="PANTHER" id="PTHR43448">
    <property type="entry name" value="PROTOHEME IX FARNESYLTRANSFERASE, MITOCHONDRIAL"/>
    <property type="match status" value="1"/>
</dbReference>
<evidence type="ECO:0000256" key="2">
    <source>
        <dbReference type="ARBA" id="ARBA00022679"/>
    </source>
</evidence>
<dbReference type="InterPro" id="IPR000537">
    <property type="entry name" value="UbiA_prenyltransferase"/>
</dbReference>
<feature type="transmembrane region" description="Helical" evidence="7">
    <location>
        <begin position="70"/>
        <end position="92"/>
    </location>
</feature>
<evidence type="ECO:0000313" key="8">
    <source>
        <dbReference type="EMBL" id="SVA19657.1"/>
    </source>
</evidence>
<feature type="transmembrane region" description="Helical" evidence="7">
    <location>
        <begin position="263"/>
        <end position="283"/>
    </location>
</feature>
<keyword evidence="3 7" id="KW-0812">Transmembrane</keyword>
<evidence type="ECO:0000256" key="1">
    <source>
        <dbReference type="ARBA" id="ARBA00004141"/>
    </source>
</evidence>
<dbReference type="Gene3D" id="1.10.357.140">
    <property type="entry name" value="UbiA prenyltransferase"/>
    <property type="match status" value="1"/>
</dbReference>
<dbReference type="PANTHER" id="PTHR43448:SF2">
    <property type="entry name" value="PROTOHEME IX FARNESYLTRANSFERASE, MITOCHONDRIAL"/>
    <property type="match status" value="1"/>
</dbReference>
<feature type="transmembrane region" description="Helical" evidence="7">
    <location>
        <begin position="196"/>
        <end position="216"/>
    </location>
</feature>
<gene>
    <name evidence="8" type="ORF">METZ01_LOCUS72511</name>
</gene>
<sequence length="317" mass="35456">MDRDILHINKIIILPNMIEKVFGDRAYHAYSVSKIENYISLTKPRLLASVILSAVLGFVLPMSLSNTFLQLIYLLFGTALMGGGANALNQWMEQVPDSLMYRTKNRALPTGKLSANEALSFGIIISVVGFIVLWLGLNALTAGLGMLTLLSYILVYTPLKQKSVTNTWFGGITGALPPVMGWAAARGQLEWEVLPIFALLYFWQLPHFFAIAWMYRDDYKRGGFKMLSHYDKTGQKTAVHMFTNCLMLYAASLAIFLLNQGSLIYLAGASALGLVFFAVITLFYQESTQENARKVFLASIIYLPLMIGILVFDRFFI</sequence>
<dbReference type="GO" id="GO:0006784">
    <property type="term" value="P:heme A biosynthetic process"/>
    <property type="evidence" value="ECO:0007669"/>
    <property type="project" value="TreeGrafter"/>
</dbReference>
<name>A0A381TXF6_9ZZZZ</name>
<dbReference type="CDD" id="cd13957">
    <property type="entry name" value="PT_UbiA_Cox10"/>
    <property type="match status" value="1"/>
</dbReference>
<keyword evidence="2" id="KW-0808">Transferase</keyword>
<dbReference type="InterPro" id="IPR044878">
    <property type="entry name" value="UbiA_sf"/>
</dbReference>
<proteinExistence type="inferred from homology"/>
<keyword evidence="6 7" id="KW-0472">Membrane</keyword>